<proteinExistence type="predicted"/>
<dbReference type="EMBL" id="BGZK01000125">
    <property type="protein sequence ID" value="GBP21156.1"/>
    <property type="molecule type" value="Genomic_DNA"/>
</dbReference>
<dbReference type="AlphaFoldDB" id="A0A4C1U5N2"/>
<keyword evidence="3" id="KW-1185">Reference proteome</keyword>
<dbReference type="Proteomes" id="UP000299102">
    <property type="component" value="Unassembled WGS sequence"/>
</dbReference>
<evidence type="ECO:0000313" key="3">
    <source>
        <dbReference type="Proteomes" id="UP000299102"/>
    </source>
</evidence>
<accession>A0A4C1U5N2</accession>
<name>A0A4C1U5N2_EUMVA</name>
<gene>
    <name evidence="2" type="ORF">EVAR_11187_1</name>
</gene>
<sequence length="82" mass="9458">MIFVKVAIFVDFLDINHDNSATKDHSLMYTTRHGCADAARRPPPDIAERAPPAWRSLIIYKDDGAATRSPEPRRRRERRRAL</sequence>
<comment type="caution">
    <text evidence="2">The sequence shown here is derived from an EMBL/GenBank/DDBJ whole genome shotgun (WGS) entry which is preliminary data.</text>
</comment>
<evidence type="ECO:0000313" key="2">
    <source>
        <dbReference type="EMBL" id="GBP21156.1"/>
    </source>
</evidence>
<reference evidence="2 3" key="1">
    <citation type="journal article" date="2019" name="Commun. Biol.">
        <title>The bagworm genome reveals a unique fibroin gene that provides high tensile strength.</title>
        <authorList>
            <person name="Kono N."/>
            <person name="Nakamura H."/>
            <person name="Ohtoshi R."/>
            <person name="Tomita M."/>
            <person name="Numata K."/>
            <person name="Arakawa K."/>
        </authorList>
    </citation>
    <scope>NUCLEOTIDE SEQUENCE [LARGE SCALE GENOMIC DNA]</scope>
</reference>
<organism evidence="2 3">
    <name type="scientific">Eumeta variegata</name>
    <name type="common">Bagworm moth</name>
    <name type="synonym">Eumeta japonica</name>
    <dbReference type="NCBI Taxonomy" id="151549"/>
    <lineage>
        <taxon>Eukaryota</taxon>
        <taxon>Metazoa</taxon>
        <taxon>Ecdysozoa</taxon>
        <taxon>Arthropoda</taxon>
        <taxon>Hexapoda</taxon>
        <taxon>Insecta</taxon>
        <taxon>Pterygota</taxon>
        <taxon>Neoptera</taxon>
        <taxon>Endopterygota</taxon>
        <taxon>Lepidoptera</taxon>
        <taxon>Glossata</taxon>
        <taxon>Ditrysia</taxon>
        <taxon>Tineoidea</taxon>
        <taxon>Psychidae</taxon>
        <taxon>Oiketicinae</taxon>
        <taxon>Eumeta</taxon>
    </lineage>
</organism>
<feature type="region of interest" description="Disordered" evidence="1">
    <location>
        <begin position="61"/>
        <end position="82"/>
    </location>
</feature>
<feature type="compositionally biased region" description="Basic and acidic residues" evidence="1">
    <location>
        <begin position="61"/>
        <end position="74"/>
    </location>
</feature>
<protein>
    <submittedName>
        <fullName evidence="2">Uncharacterized protein</fullName>
    </submittedName>
</protein>
<evidence type="ECO:0000256" key="1">
    <source>
        <dbReference type="SAM" id="MobiDB-lite"/>
    </source>
</evidence>